<dbReference type="Gene3D" id="3.40.50.720">
    <property type="entry name" value="NAD(P)-binding Rossmann-like Domain"/>
    <property type="match status" value="1"/>
</dbReference>
<comment type="caution">
    <text evidence="4">The sequence shown here is derived from an EMBL/GenBank/DDBJ whole genome shotgun (WGS) entry which is preliminary data.</text>
</comment>
<feature type="domain" description="NAD-dependent epimerase/dehydratase" evidence="3">
    <location>
        <begin position="4"/>
        <end position="87"/>
    </location>
</feature>
<accession>A0ABR0DT05</accession>
<keyword evidence="1" id="KW-0521">NADP</keyword>
<dbReference type="PANTHER" id="PTHR10366">
    <property type="entry name" value="NAD DEPENDENT EPIMERASE/DEHYDRATASE"/>
    <property type="match status" value="1"/>
</dbReference>
<keyword evidence="5" id="KW-1185">Reference proteome</keyword>
<evidence type="ECO:0000259" key="3">
    <source>
        <dbReference type="Pfam" id="PF01370"/>
    </source>
</evidence>
<dbReference type="EMBL" id="JAYDYQ010001087">
    <property type="protein sequence ID" value="KAK4492364.1"/>
    <property type="molecule type" value="Genomic_DNA"/>
</dbReference>
<organism evidence="4 5">
    <name type="scientific">Penstemon davidsonii</name>
    <dbReference type="NCBI Taxonomy" id="160366"/>
    <lineage>
        <taxon>Eukaryota</taxon>
        <taxon>Viridiplantae</taxon>
        <taxon>Streptophyta</taxon>
        <taxon>Embryophyta</taxon>
        <taxon>Tracheophyta</taxon>
        <taxon>Spermatophyta</taxon>
        <taxon>Magnoliopsida</taxon>
        <taxon>eudicotyledons</taxon>
        <taxon>Gunneridae</taxon>
        <taxon>Pentapetalae</taxon>
        <taxon>asterids</taxon>
        <taxon>lamiids</taxon>
        <taxon>Lamiales</taxon>
        <taxon>Plantaginaceae</taxon>
        <taxon>Cheloneae</taxon>
        <taxon>Penstemon</taxon>
    </lineage>
</organism>
<protein>
    <recommendedName>
        <fullName evidence="3">NAD-dependent epimerase/dehydratase domain-containing protein</fullName>
    </recommendedName>
</protein>
<proteinExistence type="predicted"/>
<keyword evidence="2" id="KW-0560">Oxidoreductase</keyword>
<evidence type="ECO:0000313" key="5">
    <source>
        <dbReference type="Proteomes" id="UP001291926"/>
    </source>
</evidence>
<dbReference type="Pfam" id="PF01370">
    <property type="entry name" value="Epimerase"/>
    <property type="match status" value="1"/>
</dbReference>
<reference evidence="4 5" key="1">
    <citation type="journal article" date="2023" name="bioRxiv">
        <title>Genome report: Whole genome sequence and annotation of Penstemon davidsonii.</title>
        <authorList>
            <person name="Ostevik K.L."/>
            <person name="Alabady M."/>
            <person name="Zhang M."/>
            <person name="Rausher M.D."/>
        </authorList>
    </citation>
    <scope>NUCLEOTIDE SEQUENCE [LARGE SCALE GENOMIC DNA]</scope>
    <source>
        <strain evidence="4">DNT005</strain>
        <tissue evidence="4">Whole leaf</tissue>
    </source>
</reference>
<gene>
    <name evidence="4" type="ORF">RD792_003169</name>
</gene>
<dbReference type="InterPro" id="IPR001509">
    <property type="entry name" value="Epimerase_deHydtase"/>
</dbReference>
<dbReference type="InterPro" id="IPR050425">
    <property type="entry name" value="NAD(P)_dehydrat-like"/>
</dbReference>
<dbReference type="Proteomes" id="UP001291926">
    <property type="component" value="Unassembled WGS sequence"/>
</dbReference>
<sequence>MQWYLLSKTLAEEAAWKFAKEKGIDLVVINPAMVISPLLQPTLNTSSAAVLYLVNGAEAYINASHGWVNVKDVANAHILAFENPSANGRYCTVERVAHFSEVVEILHELYPNIPLPQK</sequence>
<evidence type="ECO:0000256" key="1">
    <source>
        <dbReference type="ARBA" id="ARBA00022857"/>
    </source>
</evidence>
<evidence type="ECO:0000313" key="4">
    <source>
        <dbReference type="EMBL" id="KAK4492364.1"/>
    </source>
</evidence>
<evidence type="ECO:0000256" key="2">
    <source>
        <dbReference type="ARBA" id="ARBA00023002"/>
    </source>
</evidence>
<name>A0ABR0DT05_9LAMI</name>
<dbReference type="InterPro" id="IPR036291">
    <property type="entry name" value="NAD(P)-bd_dom_sf"/>
</dbReference>
<dbReference type="PANTHER" id="PTHR10366:SF852">
    <property type="entry name" value="CINNAMOYL-COA REDUCTASE CAD2"/>
    <property type="match status" value="1"/>
</dbReference>
<dbReference type="SUPFAM" id="SSF51735">
    <property type="entry name" value="NAD(P)-binding Rossmann-fold domains"/>
    <property type="match status" value="1"/>
</dbReference>